<evidence type="ECO:0000256" key="1">
    <source>
        <dbReference type="SAM" id="MobiDB-lite"/>
    </source>
</evidence>
<dbReference type="InterPro" id="IPR057525">
    <property type="entry name" value="UTP20_C"/>
</dbReference>
<sequence length="1950" mass="221596">MVDRDFDEEEIFGIASENEEAIPSSSDSENDDQSLPDGTNNFVEHFVEPGSDSFSDQISEARKQIISEMVRLAGEISTITNYPTKNLLMEVSKIARDQMLNENIRPDYGAFRVQLFKYLGKYTSAAEKKSRILSPIFIELYRTEFQKKELHFVKSQNLLPLHGQSDTSPKTNAVSEEDGARSNFLVANVKRKDVIQAMKALLTVFSKFSSPKSVYMESELKSIYDELLLSNDPELQNLALACLASYKSAYILPYLENLQNLLDEKKFRDELVRFTVDEQNCVVSDEHRGHIIPLIMRILYGRFHTHVAVRGKSKRMAIFAFITSCKPEELDIFFNLMFTTFIPLLEKKQGDNIDLCSTLQNMSIDYNPQKTMPLNKIRSALGNVDDFLKGMAFSLSEPQVAISYSVIVICTLLTNLGLEVADRLDQHAVKMLKSLRIQAFDSLIRFFRSYRSRPLTPSFVECLFECVLEPMLIFYNKKANQDSPIVQASVAKLIASWCSIDRYIPLLTKKFSLALQEQTPISLLCNTLLANGTPKSTQMLVIKCVNSLLHAEFADDLDVGINIVFPSINKILSYISMKIPSDAKSCGKIPSIYLDILSRLSPFVKDETMGKMFATTLLRYFAGRTLMRKTSKFVDVMNTIARLCVYIENLLSHLRRVSRFLFFLEERVTRDALVQMIVAFCTNSSISPGQHKFFHLLQDLESWDARRINEPDMERRHNAFIAIEKHYANADEGLTSEICQMFAYSHAHALVHIEDIAIKKMASNALRQLATSVRMSQKILAADKRVFIHDHLLPLILKGLNSENEICRIESLHCLAAVIGIFDNDPHFSSLKPINKDFDSENENLDANFFEAMTHIQAYRRQRAIFHLTERLETKKVDIPHEVLLRYVVPTIKPYLLETTSKLSALSDQSLKLFSVILQTTPWKRYKDVLVEYIPTLNDLEKIKGAIRAVSAILDGFHFAFDESFETLSQSNSTKNQNSLSTAMDIANEVSGTLPNKVMNDDLDIDSAQKEANLQQDILKFITNDLLPALHDAVIAKQHQHHKKAQGNNFLVEEEELTRAPIILAAVKLMKKLPKWVIDKNLHSQISPLYRLLLSRSASVRQDTRKILSQIMQSLGPKYLDFFVKELKQTMNKGYQVHVMIYTVHTLVSVLENVSTGDMDGCFKDILEITKTELFSDLTDAKKNESIKANTPEAKSNKALETFVFMGRYLSAKYLNFVLTYMRQIMEEKPKSETARTLSQLLRGFCTGLSANTGLNALELVNFAAEVLKRNIGEVVTHQKNSQSDSHILHGRFNQRPQDCLLLAPEPKRMGEIVKTSSKSKISIFVEFGFQLLNDLIKRRDFGAFDDQASNNGGMEALNECVPYIIDALQLKYDKIIALAMKCLISLLKYPLRHITDSVQMIVDRLFVILANYAGLGLAGNKLDMINLNQLLFKCLAQMIRKFSLVALTPKRIQILLNYAETDVLDSHKQATAFDLVRAIIGRKIVDEKVDNIIEYLSEIMITSTSSAVREQCQKAVLLYLSSHPSGQKVIEQKIEFFLNQCEYEFEAGRLASLQMLSLIIDTCSEEQNSVFALLIFVKLASCLVNDESEKCRNSVSLVLRSLLSSVNDSAFTDVFAITKDWLDSEKITIRLLAVKTFTEFLKSPIRSKTIEKKILANSRKILNIVGTKESCEKLPEDLFVSCIYFLRVLMERPDTEAFANLLASPSATKALSDALNFGFHCTSLAVRSSAIAFLEQLLSSPAHKTITLEVGKGFARGFLGLCHDLCFQFGVKVFDMSLAENIIKILSRVMTMLTQAEFSEIVNKLSKVCWKEIVSQPDQAARRLSIFKIIEKSMQQSDDPVAINTLTDKFFPLLYREMNRKSAENTDELFQMASELAEVFKSRIGEEKFSSLLIECHKQACAKRDQPKEALRKQKHHERKLIARKRKIDELKPYRVAKRRRRKEQEADP</sequence>
<feature type="region of interest" description="Disordered" evidence="1">
    <location>
        <begin position="1"/>
        <end position="42"/>
    </location>
</feature>
<evidence type="ECO:0000313" key="5">
    <source>
        <dbReference type="EMBL" id="KAI1723413.1"/>
    </source>
</evidence>
<feature type="compositionally biased region" description="Acidic residues" evidence="1">
    <location>
        <begin position="1"/>
        <end position="11"/>
    </location>
</feature>
<keyword evidence="6" id="KW-1185">Reference proteome</keyword>
<organism evidence="5 6">
    <name type="scientific">Ditylenchus destructor</name>
    <dbReference type="NCBI Taxonomy" id="166010"/>
    <lineage>
        <taxon>Eukaryota</taxon>
        <taxon>Metazoa</taxon>
        <taxon>Ecdysozoa</taxon>
        <taxon>Nematoda</taxon>
        <taxon>Chromadorea</taxon>
        <taxon>Rhabditida</taxon>
        <taxon>Tylenchina</taxon>
        <taxon>Tylenchomorpha</taxon>
        <taxon>Sphaerularioidea</taxon>
        <taxon>Anguinidae</taxon>
        <taxon>Anguininae</taxon>
        <taxon>Ditylenchus</taxon>
    </lineage>
</organism>
<dbReference type="SUPFAM" id="SSF48371">
    <property type="entry name" value="ARM repeat"/>
    <property type="match status" value="2"/>
</dbReference>
<evidence type="ECO:0000313" key="6">
    <source>
        <dbReference type="Proteomes" id="UP001201812"/>
    </source>
</evidence>
<dbReference type="PANTHER" id="PTHR17695">
    <property type="entry name" value="SMALL SUBUNIT PROCESSOME COMPONENT 20 HOMOLOG"/>
    <property type="match status" value="1"/>
</dbReference>
<evidence type="ECO:0000259" key="3">
    <source>
        <dbReference type="Pfam" id="PF20416"/>
    </source>
</evidence>
<dbReference type="Gene3D" id="1.25.10.10">
    <property type="entry name" value="Leucine-rich Repeat Variant"/>
    <property type="match status" value="2"/>
</dbReference>
<dbReference type="EMBL" id="JAKKPZ010000003">
    <property type="protein sequence ID" value="KAI1723413.1"/>
    <property type="molecule type" value="Genomic_DNA"/>
</dbReference>
<reference evidence="5" key="1">
    <citation type="submission" date="2022-01" db="EMBL/GenBank/DDBJ databases">
        <title>Genome Sequence Resource for Two Populations of Ditylenchus destructor, the Migratory Endoparasitic Phytonematode.</title>
        <authorList>
            <person name="Zhang H."/>
            <person name="Lin R."/>
            <person name="Xie B."/>
        </authorList>
    </citation>
    <scope>NUCLEOTIDE SEQUENCE</scope>
    <source>
        <strain evidence="5">BazhouSP</strain>
    </source>
</reference>
<dbReference type="InterPro" id="IPR016024">
    <property type="entry name" value="ARM-type_fold"/>
</dbReference>
<dbReference type="InterPro" id="IPR011430">
    <property type="entry name" value="UTP20_N"/>
</dbReference>
<dbReference type="GO" id="GO:0032040">
    <property type="term" value="C:small-subunit processome"/>
    <property type="evidence" value="ECO:0007669"/>
    <property type="project" value="TreeGrafter"/>
</dbReference>
<feature type="domain" description="U3 small nucleolar RNA-associated protein 20" evidence="3">
    <location>
        <begin position="1053"/>
        <end position="1267"/>
    </location>
</feature>
<dbReference type="Pfam" id="PF07539">
    <property type="entry name" value="UTP20_N"/>
    <property type="match status" value="1"/>
</dbReference>
<dbReference type="GO" id="GO:0030686">
    <property type="term" value="C:90S preribosome"/>
    <property type="evidence" value="ECO:0007669"/>
    <property type="project" value="TreeGrafter"/>
</dbReference>
<protein>
    <submittedName>
        <fullName evidence="5">Down-regulated in metastasis domain-containing protein</fullName>
    </submittedName>
</protein>
<comment type="caution">
    <text evidence="5">The sequence shown here is derived from an EMBL/GenBank/DDBJ whole genome shotgun (WGS) entry which is preliminary data.</text>
</comment>
<dbReference type="InterPro" id="IPR011989">
    <property type="entry name" value="ARM-like"/>
</dbReference>
<dbReference type="InterPro" id="IPR052575">
    <property type="entry name" value="SSU_processome_comp_20"/>
</dbReference>
<feature type="domain" description="U3 small nucleolar RNA-associated protein 20 C-terminal" evidence="4">
    <location>
        <begin position="1631"/>
        <end position="1930"/>
    </location>
</feature>
<dbReference type="PANTHER" id="PTHR17695:SF11">
    <property type="entry name" value="SMALL SUBUNIT PROCESSOME COMPONENT 20 HOMOLOG"/>
    <property type="match status" value="1"/>
</dbReference>
<proteinExistence type="predicted"/>
<dbReference type="InterPro" id="IPR046523">
    <property type="entry name" value="UTP20_dom"/>
</dbReference>
<dbReference type="Pfam" id="PF23099">
    <property type="entry name" value="UTP20_C"/>
    <property type="match status" value="1"/>
</dbReference>
<evidence type="ECO:0000259" key="4">
    <source>
        <dbReference type="Pfam" id="PF23099"/>
    </source>
</evidence>
<gene>
    <name evidence="5" type="ORF">DdX_03572</name>
</gene>
<accession>A0AAD4R4X9</accession>
<dbReference type="Proteomes" id="UP001201812">
    <property type="component" value="Unassembled WGS sequence"/>
</dbReference>
<dbReference type="Pfam" id="PF20416">
    <property type="entry name" value="UTP20"/>
    <property type="match status" value="1"/>
</dbReference>
<name>A0AAD4R4X9_9BILA</name>
<evidence type="ECO:0000259" key="2">
    <source>
        <dbReference type="Pfam" id="PF07539"/>
    </source>
</evidence>
<feature type="region of interest" description="Disordered" evidence="1">
    <location>
        <begin position="1907"/>
        <end position="1950"/>
    </location>
</feature>
<feature type="domain" description="U3 small nucleolar RNA-associated protein 20 N-terminal" evidence="2">
    <location>
        <begin position="196"/>
        <end position="804"/>
    </location>
</feature>
<feature type="compositionally biased region" description="Basic residues" evidence="1">
    <location>
        <begin position="1914"/>
        <end position="1927"/>
    </location>
</feature>